<reference evidence="3" key="1">
    <citation type="submission" date="2018-05" db="EMBL/GenBank/DDBJ databases">
        <authorList>
            <person name="Lanie J.A."/>
            <person name="Ng W.-L."/>
            <person name="Kazmierczak K.M."/>
            <person name="Andrzejewski T.M."/>
            <person name="Davidsen T.M."/>
            <person name="Wayne K.J."/>
            <person name="Tettelin H."/>
            <person name="Glass J.I."/>
            <person name="Rusch D."/>
            <person name="Podicherti R."/>
            <person name="Tsui H.-C.T."/>
            <person name="Winkler M.E."/>
        </authorList>
    </citation>
    <scope>NUCLEOTIDE SEQUENCE</scope>
</reference>
<keyword evidence="1" id="KW-0808">Transferase</keyword>
<feature type="domain" description="APS kinase" evidence="2">
    <location>
        <begin position="4"/>
        <end position="56"/>
    </location>
</feature>
<accession>A0A382NW14</accession>
<evidence type="ECO:0000259" key="2">
    <source>
        <dbReference type="Pfam" id="PF01583"/>
    </source>
</evidence>
<name>A0A382NW14_9ZZZZ</name>
<proteinExistence type="predicted"/>
<gene>
    <name evidence="3" type="ORF">METZ01_LOCUS316625</name>
</gene>
<dbReference type="InterPro" id="IPR027417">
    <property type="entry name" value="P-loop_NTPase"/>
</dbReference>
<dbReference type="Pfam" id="PF01583">
    <property type="entry name" value="APS_kinase"/>
    <property type="match status" value="1"/>
</dbReference>
<dbReference type="InterPro" id="IPR059117">
    <property type="entry name" value="APS_kinase_dom"/>
</dbReference>
<dbReference type="Gene3D" id="3.40.50.300">
    <property type="entry name" value="P-loop containing nucleotide triphosphate hydrolases"/>
    <property type="match status" value="1"/>
</dbReference>
<feature type="non-terminal residue" evidence="3">
    <location>
        <position position="56"/>
    </location>
</feature>
<dbReference type="EMBL" id="UINC01102274">
    <property type="protein sequence ID" value="SVC63771.1"/>
    <property type="molecule type" value="Genomic_DNA"/>
</dbReference>
<protein>
    <recommendedName>
        <fullName evidence="2">APS kinase domain-containing protein</fullName>
    </recommendedName>
</protein>
<evidence type="ECO:0000256" key="1">
    <source>
        <dbReference type="ARBA" id="ARBA00022679"/>
    </source>
</evidence>
<evidence type="ECO:0000313" key="3">
    <source>
        <dbReference type="EMBL" id="SVC63771.1"/>
    </source>
</evidence>
<dbReference type="SUPFAM" id="SSF52540">
    <property type="entry name" value="P-loop containing nucleoside triphosphate hydrolases"/>
    <property type="match status" value="1"/>
</dbReference>
<dbReference type="AlphaFoldDB" id="A0A382NW14"/>
<sequence>MKRILICGLSNSGKTTLAKRLAEILDNADWYNADKIRKKFKDWDFSPAGRKRQMKR</sequence>
<organism evidence="3">
    <name type="scientific">marine metagenome</name>
    <dbReference type="NCBI Taxonomy" id="408172"/>
    <lineage>
        <taxon>unclassified sequences</taxon>
        <taxon>metagenomes</taxon>
        <taxon>ecological metagenomes</taxon>
    </lineage>
</organism>